<organism evidence="1 2">
    <name type="scientific">Streptomyces xinghaiensis</name>
    <dbReference type="NCBI Taxonomy" id="1038928"/>
    <lineage>
        <taxon>Bacteria</taxon>
        <taxon>Bacillati</taxon>
        <taxon>Actinomycetota</taxon>
        <taxon>Actinomycetes</taxon>
        <taxon>Kitasatosporales</taxon>
        <taxon>Streptomycetaceae</taxon>
        <taxon>Streptomyces</taxon>
    </lineage>
</organism>
<proteinExistence type="predicted"/>
<name>A0A3R7IZT8_9ACTN</name>
<gene>
    <name evidence="1" type="ORF">SFRA_024940</name>
</gene>
<comment type="caution">
    <text evidence="1">The sequence shown here is derived from an EMBL/GenBank/DDBJ whole genome shotgun (WGS) entry which is preliminary data.</text>
</comment>
<reference evidence="1 2" key="1">
    <citation type="journal article" date="2014" name="Genome Announc.">
        <title>Draft Genome Sequence of Streptomyces fradiae ATCC 19609, a Strain Highly Sensitive to Antibiotics.</title>
        <authorList>
            <person name="Bekker O.B."/>
            <person name="Klimina K.M."/>
            <person name="Vatlin A.A."/>
            <person name="Zakharevich N.V."/>
            <person name="Kasianov A.S."/>
            <person name="Danilenko V.N."/>
        </authorList>
    </citation>
    <scope>NUCLEOTIDE SEQUENCE [LARGE SCALE GENOMIC DNA]</scope>
    <source>
        <strain evidence="1 2">ATCC 19609</strain>
    </source>
</reference>
<keyword evidence="2" id="KW-1185">Reference proteome</keyword>
<evidence type="ECO:0000313" key="2">
    <source>
        <dbReference type="Proteomes" id="UP000028058"/>
    </source>
</evidence>
<evidence type="ECO:0000313" key="1">
    <source>
        <dbReference type="EMBL" id="RKM92635.1"/>
    </source>
</evidence>
<dbReference type="AlphaFoldDB" id="A0A3R7IZT8"/>
<accession>A0A3R7IZT8</accession>
<protein>
    <submittedName>
        <fullName evidence="1">Uncharacterized protein</fullName>
    </submittedName>
</protein>
<dbReference type="Proteomes" id="UP000028058">
    <property type="component" value="Unassembled WGS sequence"/>
</dbReference>
<sequence length="86" mass="9070">MISPAPLRLWRCRHSPTRHDGGGVRADAEVVLKEAGRRVLAEPRRGGRGAGAVAGGAPGRRCGRCVPRWERGCVCGCGHHPVEGPA</sequence>
<dbReference type="EMBL" id="JNAD02000013">
    <property type="protein sequence ID" value="RKM92635.1"/>
    <property type="molecule type" value="Genomic_DNA"/>
</dbReference>